<reference evidence="1 2" key="1">
    <citation type="submission" date="2018-06" db="EMBL/GenBank/DDBJ databases">
        <authorList>
            <consortium name="Pathogen Informatics"/>
            <person name="Doyle S."/>
        </authorList>
    </citation>
    <scope>NUCLEOTIDE SEQUENCE [LARGE SCALE GENOMIC DNA]</scope>
    <source>
        <strain evidence="1 2">NCTC13163</strain>
    </source>
</reference>
<accession>A0A377FTH6</accession>
<organism evidence="1 2">
    <name type="scientific">Exiguobacterium aurantiacum</name>
    <dbReference type="NCBI Taxonomy" id="33987"/>
    <lineage>
        <taxon>Bacteria</taxon>
        <taxon>Bacillati</taxon>
        <taxon>Bacillota</taxon>
        <taxon>Bacilli</taxon>
        <taxon>Bacillales</taxon>
        <taxon>Bacillales Family XII. Incertae Sedis</taxon>
        <taxon>Exiguobacterium</taxon>
    </lineage>
</organism>
<evidence type="ECO:0000313" key="1">
    <source>
        <dbReference type="EMBL" id="STO08117.1"/>
    </source>
</evidence>
<name>A0A377FTH6_9BACL</name>
<evidence type="ECO:0000313" key="2">
    <source>
        <dbReference type="Proteomes" id="UP000254060"/>
    </source>
</evidence>
<protein>
    <submittedName>
        <fullName evidence="1">Uncharacterized protein</fullName>
    </submittedName>
</protein>
<dbReference type="PROSITE" id="PS51257">
    <property type="entry name" value="PROKAR_LIPOPROTEIN"/>
    <property type="match status" value="1"/>
</dbReference>
<dbReference type="STRING" id="1397694.GCA_000702585_01984"/>
<dbReference type="EMBL" id="UGGP01000001">
    <property type="protein sequence ID" value="STO08117.1"/>
    <property type="molecule type" value="Genomic_DNA"/>
</dbReference>
<gene>
    <name evidence="1" type="ORF">NCTC13163_01486</name>
</gene>
<proteinExistence type="predicted"/>
<sequence length="422" mass="48246">MNRERCKTKYFYLIAFGLILTLSGCDESEDVVRYNYIESHWTAERVTMDEQVQQADPKTILTQCEEQELVSEIEGEALTMLGIAYATRMPFTEQDGTTYAFTQVAYVEGESLYALCQSNHLEGYRAVKLETRPDFLKDEQGIEIPIRPHIESATDEARDTLQRKDSIYEDGQGQIIRPFTETLMTISPSFNGVIEFGIGDEGIYHPYFDFAPYLVKQDTYVALGYDVSTNLPYMLLSHDGRYYGTHPIHDSDFIQGADHVSVRALVEEKTLDPLQPSPLYELTFELDGQIVTKKLSIRFHPNALLREPSAVEPMSLAYLHRSAYQPNVPFYYPDAISLGHDAHERLIEALNEASPTKRVGESGAYNYLTLFQGNRGQQFELSYHKRSSKLDVYIKEIDTERQFKLTSEGAETFQDVFPQAFE</sequence>
<dbReference type="Proteomes" id="UP000254060">
    <property type="component" value="Unassembled WGS sequence"/>
</dbReference>
<dbReference type="AlphaFoldDB" id="A0A377FTH6"/>